<dbReference type="OrthoDB" id="5344325at2759"/>
<evidence type="ECO:0000313" key="6">
    <source>
        <dbReference type="EMBL" id="RDW66616.1"/>
    </source>
</evidence>
<comment type="caution">
    <text evidence="6">The sequence shown here is derived from an EMBL/GenBank/DDBJ whole genome shotgun (WGS) entry which is preliminary data.</text>
</comment>
<dbReference type="EMBL" id="PDLN01000014">
    <property type="protein sequence ID" value="RDW66616.1"/>
    <property type="molecule type" value="Genomic_DNA"/>
</dbReference>
<dbReference type="Gene3D" id="4.10.240.10">
    <property type="entry name" value="Zn(2)-C6 fungal-type DNA-binding domain"/>
    <property type="match status" value="1"/>
</dbReference>
<dbReference type="CDD" id="cd12148">
    <property type="entry name" value="fungal_TF_MHR"/>
    <property type="match status" value="1"/>
</dbReference>
<feature type="region of interest" description="Disordered" evidence="4">
    <location>
        <begin position="446"/>
        <end position="467"/>
    </location>
</feature>
<dbReference type="InterPro" id="IPR036864">
    <property type="entry name" value="Zn2-C6_fun-type_DNA-bd_sf"/>
</dbReference>
<feature type="domain" description="Zn(2)-C6 fungal-type" evidence="5">
    <location>
        <begin position="22"/>
        <end position="53"/>
    </location>
</feature>
<name>A0A3D8QXU8_9HELO</name>
<dbReference type="GO" id="GO:0008270">
    <property type="term" value="F:zinc ion binding"/>
    <property type="evidence" value="ECO:0007669"/>
    <property type="project" value="InterPro"/>
</dbReference>
<feature type="compositionally biased region" description="Polar residues" evidence="4">
    <location>
        <begin position="79"/>
        <end position="90"/>
    </location>
</feature>
<dbReference type="Proteomes" id="UP000256328">
    <property type="component" value="Unassembled WGS sequence"/>
</dbReference>
<keyword evidence="7" id="KW-1185">Reference proteome</keyword>
<accession>A0A3D8QXU8</accession>
<organism evidence="6 7">
    <name type="scientific">Coleophoma crateriformis</name>
    <dbReference type="NCBI Taxonomy" id="565419"/>
    <lineage>
        <taxon>Eukaryota</taxon>
        <taxon>Fungi</taxon>
        <taxon>Dikarya</taxon>
        <taxon>Ascomycota</taxon>
        <taxon>Pezizomycotina</taxon>
        <taxon>Leotiomycetes</taxon>
        <taxon>Helotiales</taxon>
        <taxon>Dermateaceae</taxon>
        <taxon>Coleophoma</taxon>
    </lineage>
</organism>
<dbReference type="CDD" id="cd00067">
    <property type="entry name" value="GAL4"/>
    <property type="match status" value="1"/>
</dbReference>
<dbReference type="InterPro" id="IPR007219">
    <property type="entry name" value="XnlR_reg_dom"/>
</dbReference>
<sequence length="510" mass="57397">MAQEAGMKALVDGREPRRAAPSCSECQRRKQKCSREWPCNHCRARRVQHLCEYKSNKAAAGDSPPSSESNLKRRRVHDTTVQLTSSTPGESSIVAGQWDDVGDDTLEAMGYMVGHHHFNLGTARENVRHKPPSDLQNQGFEELKSTLREIPTRSLTESKFVDAWHALASTIRAAQEIGMHEDVVSKSLSDFENEMRRRLWCLLYVFDCLNIEASNAQPDLPSPFTHISFLCLLLQSLSTEFDAKLGANTYEHSIRMYSEVEKWIARLPPVYSINRPVTCWDDENPYIVQQRLQLHAILYLIKIDLFKPYLTKSAKLFDLEQEDELVALGIDCCLKLLEVSYQLLGVESPVNGKSHNVIFPLFDTAAILCSAMLHATSHNLPQCQRVVEEVKKTLRVLSRLSLLGQTASMSYRLLCKIAAAVPLLQDVLPSSDHPAKRVKMLKSPKSCQTDNVTSANPLSGGDVEITPSLSNTDTWQSTAFEENWAPELGGLEQIWDWETLNLDFSALENE</sequence>
<dbReference type="GO" id="GO:0006351">
    <property type="term" value="P:DNA-templated transcription"/>
    <property type="evidence" value="ECO:0007669"/>
    <property type="project" value="InterPro"/>
</dbReference>
<feature type="region of interest" description="Disordered" evidence="4">
    <location>
        <begin position="56"/>
        <end position="91"/>
    </location>
</feature>
<dbReference type="AlphaFoldDB" id="A0A3D8QXU8"/>
<evidence type="ECO:0000259" key="5">
    <source>
        <dbReference type="PROSITE" id="PS50048"/>
    </source>
</evidence>
<evidence type="ECO:0000256" key="3">
    <source>
        <dbReference type="ARBA" id="ARBA00023242"/>
    </source>
</evidence>
<feature type="region of interest" description="Disordered" evidence="4">
    <location>
        <begin position="1"/>
        <end position="25"/>
    </location>
</feature>
<evidence type="ECO:0000256" key="2">
    <source>
        <dbReference type="ARBA" id="ARBA00022723"/>
    </source>
</evidence>
<keyword evidence="2" id="KW-0479">Metal-binding</keyword>
<protein>
    <recommendedName>
        <fullName evidence="5">Zn(2)-C6 fungal-type domain-containing protein</fullName>
    </recommendedName>
</protein>
<dbReference type="GO" id="GO:0005634">
    <property type="term" value="C:nucleus"/>
    <property type="evidence" value="ECO:0007669"/>
    <property type="project" value="UniProtKB-SubCell"/>
</dbReference>
<reference evidence="6 7" key="1">
    <citation type="journal article" date="2018" name="IMA Fungus">
        <title>IMA Genome-F 9: Draft genome sequence of Annulohypoxylon stygium, Aspergillus mulundensis, Berkeleyomyces basicola (syn. Thielaviopsis basicola), Ceratocystis smalleyi, two Cercospora beticola strains, Coleophoma cylindrospora, Fusarium fracticaudum, Phialophora cf. hyalina, and Morchella septimelata.</title>
        <authorList>
            <person name="Wingfield B.D."/>
            <person name="Bills G.F."/>
            <person name="Dong Y."/>
            <person name="Huang W."/>
            <person name="Nel W.J."/>
            <person name="Swalarsk-Parry B.S."/>
            <person name="Vaghefi N."/>
            <person name="Wilken P.M."/>
            <person name="An Z."/>
            <person name="de Beer Z.W."/>
            <person name="De Vos L."/>
            <person name="Chen L."/>
            <person name="Duong T.A."/>
            <person name="Gao Y."/>
            <person name="Hammerbacher A."/>
            <person name="Kikkert J.R."/>
            <person name="Li Y."/>
            <person name="Li H."/>
            <person name="Li K."/>
            <person name="Li Q."/>
            <person name="Liu X."/>
            <person name="Ma X."/>
            <person name="Naidoo K."/>
            <person name="Pethybridge S.J."/>
            <person name="Sun J."/>
            <person name="Steenkamp E.T."/>
            <person name="van der Nest M.A."/>
            <person name="van Wyk S."/>
            <person name="Wingfield M.J."/>
            <person name="Xiong C."/>
            <person name="Yue Q."/>
            <person name="Zhang X."/>
        </authorList>
    </citation>
    <scope>NUCLEOTIDE SEQUENCE [LARGE SCALE GENOMIC DNA]</scope>
    <source>
        <strain evidence="6 7">BP5796</strain>
    </source>
</reference>
<dbReference type="PANTHER" id="PTHR31001:SF84">
    <property type="entry name" value="FUNGAL SPECIFIC TRANSCRIPTION FACTOR"/>
    <property type="match status" value="1"/>
</dbReference>
<dbReference type="SUPFAM" id="SSF57701">
    <property type="entry name" value="Zn2/Cys6 DNA-binding domain"/>
    <property type="match status" value="1"/>
</dbReference>
<dbReference type="PROSITE" id="PS50048">
    <property type="entry name" value="ZN2_CY6_FUNGAL_2"/>
    <property type="match status" value="1"/>
</dbReference>
<dbReference type="InterPro" id="IPR001138">
    <property type="entry name" value="Zn2Cys6_DnaBD"/>
</dbReference>
<dbReference type="InterPro" id="IPR050613">
    <property type="entry name" value="Sec_Metabolite_Reg"/>
</dbReference>
<dbReference type="GO" id="GO:0000981">
    <property type="term" value="F:DNA-binding transcription factor activity, RNA polymerase II-specific"/>
    <property type="evidence" value="ECO:0007669"/>
    <property type="project" value="InterPro"/>
</dbReference>
<keyword evidence="3" id="KW-0539">Nucleus</keyword>
<feature type="compositionally biased region" description="Polar residues" evidence="4">
    <location>
        <begin position="446"/>
        <end position="457"/>
    </location>
</feature>
<dbReference type="Pfam" id="PF04082">
    <property type="entry name" value="Fungal_trans"/>
    <property type="match status" value="1"/>
</dbReference>
<evidence type="ECO:0000313" key="7">
    <source>
        <dbReference type="Proteomes" id="UP000256328"/>
    </source>
</evidence>
<evidence type="ECO:0000256" key="4">
    <source>
        <dbReference type="SAM" id="MobiDB-lite"/>
    </source>
</evidence>
<proteinExistence type="predicted"/>
<gene>
    <name evidence="6" type="ORF">BP5796_09365</name>
</gene>
<evidence type="ECO:0000256" key="1">
    <source>
        <dbReference type="ARBA" id="ARBA00004123"/>
    </source>
</evidence>
<dbReference type="GO" id="GO:0003677">
    <property type="term" value="F:DNA binding"/>
    <property type="evidence" value="ECO:0007669"/>
    <property type="project" value="InterPro"/>
</dbReference>
<comment type="subcellular location">
    <subcellularLocation>
        <location evidence="1">Nucleus</location>
    </subcellularLocation>
</comment>
<dbReference type="SMART" id="SM00066">
    <property type="entry name" value="GAL4"/>
    <property type="match status" value="1"/>
</dbReference>
<dbReference type="PANTHER" id="PTHR31001">
    <property type="entry name" value="UNCHARACTERIZED TRANSCRIPTIONAL REGULATORY PROTEIN"/>
    <property type="match status" value="1"/>
</dbReference>